<reference evidence="3" key="1">
    <citation type="submission" date="2015-08" db="UniProtKB">
        <authorList>
            <consortium name="WormBaseParasite"/>
        </authorList>
    </citation>
    <scope>IDENTIFICATION</scope>
</reference>
<evidence type="ECO:0000313" key="2">
    <source>
        <dbReference type="Proteomes" id="UP000035681"/>
    </source>
</evidence>
<feature type="signal peptide" evidence="1">
    <location>
        <begin position="1"/>
        <end position="19"/>
    </location>
</feature>
<accession>A0A0K0E649</accession>
<name>A0A0K0E649_STRER</name>
<sequence length="127" mass="14829">MVIISIFVLSILFFNSASCIGGINELKALTGNRPYMGYGNPTYEERITNSPFYGPANSAYANSIPYRVEMDQDYMQNRYDTQVFPYPGMINDPRYLNVNQYSRMRAFSNYNLINNPYGNRYYRNFDI</sequence>
<dbReference type="AlphaFoldDB" id="A0A0K0E649"/>
<evidence type="ECO:0000313" key="4">
    <source>
        <dbReference type="WBParaSite" id="TCONS_00012633.p1"/>
    </source>
</evidence>
<feature type="chain" id="PRO_5005327526" evidence="1">
    <location>
        <begin position="20"/>
        <end position="127"/>
    </location>
</feature>
<evidence type="ECO:0000313" key="3">
    <source>
        <dbReference type="WBParaSite" id="SSTP_0000498000.1"/>
    </source>
</evidence>
<keyword evidence="2" id="KW-1185">Reference proteome</keyword>
<protein>
    <submittedName>
        <fullName evidence="3 4">Uncharacterized protein</fullName>
    </submittedName>
</protein>
<proteinExistence type="predicted"/>
<dbReference type="WBParaSite" id="TCONS_00012633.p1">
    <property type="protein sequence ID" value="TCONS_00012633.p1"/>
    <property type="gene ID" value="XLOC_008299"/>
</dbReference>
<dbReference type="Proteomes" id="UP000035681">
    <property type="component" value="Unplaced"/>
</dbReference>
<organism evidence="3">
    <name type="scientific">Strongyloides stercoralis</name>
    <name type="common">Threadworm</name>
    <dbReference type="NCBI Taxonomy" id="6248"/>
    <lineage>
        <taxon>Eukaryota</taxon>
        <taxon>Metazoa</taxon>
        <taxon>Ecdysozoa</taxon>
        <taxon>Nematoda</taxon>
        <taxon>Chromadorea</taxon>
        <taxon>Rhabditida</taxon>
        <taxon>Tylenchina</taxon>
        <taxon>Panagrolaimomorpha</taxon>
        <taxon>Strongyloidoidea</taxon>
        <taxon>Strongyloididae</taxon>
        <taxon>Strongyloides</taxon>
    </lineage>
</organism>
<keyword evidence="1" id="KW-0732">Signal</keyword>
<dbReference type="WBParaSite" id="SSTP_0000498000.1">
    <property type="protein sequence ID" value="SSTP_0000498000.1"/>
    <property type="gene ID" value="SSTP_0000498000"/>
</dbReference>
<evidence type="ECO:0000256" key="1">
    <source>
        <dbReference type="SAM" id="SignalP"/>
    </source>
</evidence>